<gene>
    <name evidence="1" type="ORF">BW34_01793</name>
</gene>
<dbReference type="RefSeq" id="WP_036311459.1">
    <property type="nucleotide sequence ID" value="NZ_JFYO01000005.1"/>
</dbReference>
<reference evidence="1 2" key="1">
    <citation type="submission" date="2014-03" db="EMBL/GenBank/DDBJ databases">
        <title>Draft Genome Sequences of 13 Willow Endophytes.</title>
        <authorList>
            <person name="Gan H.Y."/>
            <person name="Gan H.M."/>
            <person name="Savka M.A."/>
            <person name="Hudson A.O."/>
        </authorList>
    </citation>
    <scope>NUCLEOTIDE SEQUENCE [LARGE SCALE GENOMIC DNA]</scope>
    <source>
        <strain evidence="1 2">RIT293</strain>
    </source>
</reference>
<keyword evidence="2" id="KW-1185">Reference proteome</keyword>
<comment type="caution">
    <text evidence="1">The sequence shown here is derived from an EMBL/GenBank/DDBJ whole genome shotgun (WGS) entry which is preliminary data.</text>
</comment>
<sequence>MSDVLAPSRYLWGAPLEERLATLDEALALLRQADDQALILLDEVRRLAHVVDWEATAADAFRAAVDAWHDELVQLVSAIEGAIQQTQKDRHWMEAVG</sequence>
<proteinExistence type="predicted"/>
<dbReference type="AlphaFoldDB" id="A0A031FUC9"/>
<evidence type="ECO:0000313" key="1">
    <source>
        <dbReference type="EMBL" id="EZP27801.1"/>
    </source>
</evidence>
<dbReference type="PATRIC" id="fig|273677.3.peg.1776"/>
<dbReference type="OrthoDB" id="5083187at2"/>
<dbReference type="Proteomes" id="UP000024001">
    <property type="component" value="Unassembled WGS sequence"/>
</dbReference>
<dbReference type="EMBL" id="JFYO01000005">
    <property type="protein sequence ID" value="EZP27801.1"/>
    <property type="molecule type" value="Genomic_DNA"/>
</dbReference>
<organism evidence="1 2">
    <name type="scientific">Microbacterium oleivorans</name>
    <dbReference type="NCBI Taxonomy" id="273677"/>
    <lineage>
        <taxon>Bacteria</taxon>
        <taxon>Bacillati</taxon>
        <taxon>Actinomycetota</taxon>
        <taxon>Actinomycetes</taxon>
        <taxon>Micrococcales</taxon>
        <taxon>Microbacteriaceae</taxon>
        <taxon>Microbacterium</taxon>
    </lineage>
</organism>
<accession>A0A031FUC9</accession>
<protein>
    <submittedName>
        <fullName evidence="1">Uncharacterized protein</fullName>
    </submittedName>
</protein>
<name>A0A031FUC9_9MICO</name>
<evidence type="ECO:0000313" key="2">
    <source>
        <dbReference type="Proteomes" id="UP000024001"/>
    </source>
</evidence>